<name>A0A3P9NPQ3_POERE</name>
<dbReference type="SFLD" id="SFLDS00019">
    <property type="entry name" value="Glutathione_Transferase_(cytos"/>
    <property type="match status" value="1"/>
</dbReference>
<evidence type="ECO:0000256" key="22">
    <source>
        <dbReference type="ARBA" id="ARBA00023303"/>
    </source>
</evidence>
<evidence type="ECO:0000256" key="12">
    <source>
        <dbReference type="ARBA" id="ARBA00022692"/>
    </source>
</evidence>
<dbReference type="SUPFAM" id="SSF47616">
    <property type="entry name" value="GST C-terminal domain-like"/>
    <property type="match status" value="1"/>
</dbReference>
<dbReference type="SFLD" id="SFLDG00358">
    <property type="entry name" value="Main_(cytGST)"/>
    <property type="match status" value="1"/>
</dbReference>
<dbReference type="Proteomes" id="UP000242638">
    <property type="component" value="Unassembled WGS sequence"/>
</dbReference>
<evidence type="ECO:0000256" key="10">
    <source>
        <dbReference type="ARBA" id="ARBA00022530"/>
    </source>
</evidence>
<keyword evidence="11" id="KW-0597">Phosphoprotein</keyword>
<dbReference type="GO" id="GO:0005886">
    <property type="term" value="C:plasma membrane"/>
    <property type="evidence" value="ECO:0007669"/>
    <property type="project" value="UniProtKB-SubCell"/>
</dbReference>
<evidence type="ECO:0000256" key="14">
    <source>
        <dbReference type="ARBA" id="ARBA00022989"/>
    </source>
</evidence>
<sequence>MSLYATAEITSLIQTTNCLMKGIRSPNSPFQICINCCFNLSEEIRLMRMPELVSIIYSDTLQSWLWYPCCIVLKNISHPVILEYTLNISMRSGYGFPVSMQASDDAESVGNCPFCQRLFMILWLKGINFTLTTVDMRRAPDVLKDLAPGSQPPFLIYNDEVKTDTNKIEEFLEEKLAPPNYPKLGCRYKESNTSGQDIFRKFSAYIKNPNPGLNSMLEKQFLSTLVKLSMYLDTPLTHELDQNPNIAESTRLYLDGDSFTLADCNLLPKLNIIKVVCKEYRNFDIPRELKGLTRYLDNAYKQEQFRYTCPNDSEILIAYKSVAKYLTK</sequence>
<dbReference type="Bgee" id="ENSPREG00000007874">
    <property type="expression patterns" value="Expressed in head and 1 other cell type or tissue"/>
</dbReference>
<dbReference type="CDD" id="cd03061">
    <property type="entry name" value="GST_N_CLIC"/>
    <property type="match status" value="1"/>
</dbReference>
<dbReference type="InterPro" id="IPR036249">
    <property type="entry name" value="Thioredoxin-like_sf"/>
</dbReference>
<evidence type="ECO:0000256" key="25">
    <source>
        <dbReference type="ARBA" id="ARBA00063624"/>
    </source>
</evidence>
<dbReference type="GO" id="GO:0034707">
    <property type="term" value="C:chloride channel complex"/>
    <property type="evidence" value="ECO:0007669"/>
    <property type="project" value="UniProtKB-KW"/>
</dbReference>
<dbReference type="SUPFAM" id="SSF52833">
    <property type="entry name" value="Thioredoxin-like"/>
    <property type="match status" value="1"/>
</dbReference>
<keyword evidence="7" id="KW-1003">Cell membrane</keyword>
<evidence type="ECO:0000256" key="7">
    <source>
        <dbReference type="ARBA" id="ARBA00022475"/>
    </source>
</evidence>
<evidence type="ECO:0000256" key="21">
    <source>
        <dbReference type="ARBA" id="ARBA00023242"/>
    </source>
</evidence>
<keyword evidence="22" id="KW-0407">Ion channel</keyword>
<keyword evidence="30" id="KW-1185">Reference proteome</keyword>
<evidence type="ECO:0000256" key="15">
    <source>
        <dbReference type="ARBA" id="ARBA00023002"/>
    </source>
</evidence>
<dbReference type="OMA" id="VQVVCQH"/>
<evidence type="ECO:0000256" key="8">
    <source>
        <dbReference type="ARBA" id="ARBA00022490"/>
    </source>
</evidence>
<keyword evidence="8" id="KW-0963">Cytoplasm</keyword>
<keyword evidence="18" id="KW-1015">Disulfide bond</keyword>
<evidence type="ECO:0000256" key="2">
    <source>
        <dbReference type="ARBA" id="ARBA00004162"/>
    </source>
</evidence>
<evidence type="ECO:0000313" key="29">
    <source>
        <dbReference type="Ensembl" id="ENSPREP00000011560.1"/>
    </source>
</evidence>
<evidence type="ECO:0000256" key="9">
    <source>
        <dbReference type="ARBA" id="ARBA00022525"/>
    </source>
</evidence>
<dbReference type="Ensembl" id="ENSPRET00000011688.1">
    <property type="protein sequence ID" value="ENSPREP00000011560.1"/>
    <property type="gene ID" value="ENSPREG00000007874.1"/>
</dbReference>
<evidence type="ECO:0000256" key="20">
    <source>
        <dbReference type="ARBA" id="ARBA00023214"/>
    </source>
</evidence>
<dbReference type="InterPro" id="IPR002946">
    <property type="entry name" value="CLIC"/>
</dbReference>
<dbReference type="InterPro" id="IPR040079">
    <property type="entry name" value="Glutathione_S-Trfase"/>
</dbReference>
<evidence type="ECO:0000313" key="30">
    <source>
        <dbReference type="Proteomes" id="UP000242638"/>
    </source>
</evidence>
<dbReference type="Pfam" id="PF22441">
    <property type="entry name" value="CLIC-like_N"/>
    <property type="match status" value="1"/>
</dbReference>
<dbReference type="Gene3D" id="3.40.30.10">
    <property type="entry name" value="Glutaredoxin"/>
    <property type="match status" value="1"/>
</dbReference>
<evidence type="ECO:0000256" key="1">
    <source>
        <dbReference type="ARBA" id="ARBA00004123"/>
    </source>
</evidence>
<evidence type="ECO:0000256" key="6">
    <source>
        <dbReference type="ARBA" id="ARBA00022448"/>
    </source>
</evidence>
<evidence type="ECO:0000256" key="26">
    <source>
        <dbReference type="ARBA" id="ARBA00071967"/>
    </source>
</evidence>
<evidence type="ECO:0000256" key="13">
    <source>
        <dbReference type="ARBA" id="ARBA00022882"/>
    </source>
</evidence>
<reference evidence="29" key="2">
    <citation type="submission" date="2025-08" db="UniProtKB">
        <authorList>
            <consortium name="Ensembl"/>
        </authorList>
    </citation>
    <scope>IDENTIFICATION</scope>
    <source>
        <strain evidence="29">Guanapo</strain>
    </source>
</reference>
<comment type="catalytic activity">
    <reaction evidence="23">
        <text>chloride(in) = chloride(out)</text>
        <dbReference type="Rhea" id="RHEA:29823"/>
        <dbReference type="ChEBI" id="CHEBI:17996"/>
    </reaction>
</comment>
<keyword evidence="19" id="KW-0869">Chloride channel</keyword>
<keyword evidence="20" id="KW-0868">Chloride</keyword>
<dbReference type="AlphaFoldDB" id="A0A3P9NPQ3"/>
<comment type="similarity">
    <text evidence="5">Belongs to the chloride channel CLIC family.</text>
</comment>
<keyword evidence="15" id="KW-0560">Oxidoreductase</keyword>
<dbReference type="GO" id="GO:0005737">
    <property type="term" value="C:cytoplasm"/>
    <property type="evidence" value="ECO:0007669"/>
    <property type="project" value="UniProtKB-SubCell"/>
</dbReference>
<evidence type="ECO:0000256" key="5">
    <source>
        <dbReference type="ARBA" id="ARBA00007655"/>
    </source>
</evidence>
<organism evidence="29 30">
    <name type="scientific">Poecilia reticulata</name>
    <name type="common">Guppy</name>
    <name type="synonym">Acanthophacelus reticulatus</name>
    <dbReference type="NCBI Taxonomy" id="8081"/>
    <lineage>
        <taxon>Eukaryota</taxon>
        <taxon>Metazoa</taxon>
        <taxon>Chordata</taxon>
        <taxon>Craniata</taxon>
        <taxon>Vertebrata</taxon>
        <taxon>Euteleostomi</taxon>
        <taxon>Actinopterygii</taxon>
        <taxon>Neopterygii</taxon>
        <taxon>Teleostei</taxon>
        <taxon>Neoteleostei</taxon>
        <taxon>Acanthomorphata</taxon>
        <taxon>Ovalentaria</taxon>
        <taxon>Atherinomorphae</taxon>
        <taxon>Cyprinodontiformes</taxon>
        <taxon>Poeciliidae</taxon>
        <taxon>Poeciliinae</taxon>
        <taxon>Poecilia</taxon>
    </lineage>
</organism>
<dbReference type="FunFam" id="3.40.30.10:FF:000170">
    <property type="entry name" value="Chloride intracellular channel 3"/>
    <property type="match status" value="1"/>
</dbReference>
<evidence type="ECO:0000256" key="18">
    <source>
        <dbReference type="ARBA" id="ARBA00023157"/>
    </source>
</evidence>
<protein>
    <recommendedName>
        <fullName evidence="26">Chloride intracellular channel protein 3</fullName>
    </recommendedName>
    <alternativeName>
        <fullName evidence="27">Glutaredoxin-like oxidoreductase CLIC3</fullName>
    </alternativeName>
</protein>
<comment type="subunit">
    <text evidence="25">Associated with the C-terminal of MAPK15.</text>
</comment>
<evidence type="ECO:0000256" key="23">
    <source>
        <dbReference type="ARBA" id="ARBA00024167"/>
    </source>
</evidence>
<dbReference type="FunFam" id="1.20.1050.10:FF:000001">
    <property type="entry name" value="Chloride intracellular channel 2"/>
    <property type="match status" value="1"/>
</dbReference>
<evidence type="ECO:0000256" key="27">
    <source>
        <dbReference type="ARBA" id="ARBA00075842"/>
    </source>
</evidence>
<keyword evidence="17" id="KW-0472">Membrane</keyword>
<keyword evidence="21" id="KW-0539">Nucleus</keyword>
<dbReference type="Gene3D" id="1.20.1050.10">
    <property type="match status" value="1"/>
</dbReference>
<dbReference type="GO" id="GO:0016491">
    <property type="term" value="F:oxidoreductase activity"/>
    <property type="evidence" value="ECO:0007669"/>
    <property type="project" value="UniProtKB-KW"/>
</dbReference>
<dbReference type="GO" id="GO:0005254">
    <property type="term" value="F:chloride channel activity"/>
    <property type="evidence" value="ECO:0007669"/>
    <property type="project" value="UniProtKB-KW"/>
</dbReference>
<evidence type="ECO:0000256" key="19">
    <source>
        <dbReference type="ARBA" id="ARBA00023173"/>
    </source>
</evidence>
<keyword evidence="10" id="KW-0272">Extracellular matrix</keyword>
<dbReference type="GeneTree" id="ENSGT00940000161243"/>
<reference evidence="30" key="1">
    <citation type="submission" date="2013-11" db="EMBL/GenBank/DDBJ databases">
        <title>The genomic landscape of the Guanapo guppy.</title>
        <authorList>
            <person name="Kuenstner A."/>
            <person name="Dreyer C."/>
        </authorList>
    </citation>
    <scope>NUCLEOTIDE SEQUENCE</scope>
    <source>
        <strain evidence="30">Guanapo</strain>
    </source>
</reference>
<evidence type="ECO:0000256" key="4">
    <source>
        <dbReference type="ARBA" id="ARBA00004498"/>
    </source>
</evidence>
<comment type="subcellular location">
    <subcellularLocation>
        <location evidence="2">Cell membrane</location>
        <topology evidence="2">Single-pass membrane protein</topology>
    </subcellularLocation>
    <subcellularLocation>
        <location evidence="3">Cytoplasm</location>
    </subcellularLocation>
    <subcellularLocation>
        <location evidence="1">Nucleus</location>
    </subcellularLocation>
    <subcellularLocation>
        <location evidence="4">Secreted</location>
        <location evidence="4">Extracellular space</location>
        <location evidence="4">Extracellular matrix</location>
    </subcellularLocation>
</comment>
<evidence type="ECO:0000256" key="24">
    <source>
        <dbReference type="ARBA" id="ARBA00054384"/>
    </source>
</evidence>
<dbReference type="InterPro" id="IPR053823">
    <property type="entry name" value="CLIC_N"/>
</dbReference>
<evidence type="ECO:0000256" key="3">
    <source>
        <dbReference type="ARBA" id="ARBA00004496"/>
    </source>
</evidence>
<evidence type="ECO:0000259" key="28">
    <source>
        <dbReference type="Pfam" id="PF22441"/>
    </source>
</evidence>
<evidence type="ECO:0000256" key="11">
    <source>
        <dbReference type="ARBA" id="ARBA00022553"/>
    </source>
</evidence>
<keyword evidence="9" id="KW-0964">Secreted</keyword>
<evidence type="ECO:0000256" key="17">
    <source>
        <dbReference type="ARBA" id="ARBA00023136"/>
    </source>
</evidence>
<keyword evidence="14" id="KW-1133">Transmembrane helix</keyword>
<dbReference type="PANTHER" id="PTHR45476">
    <property type="entry name" value="CHLORIDE INTRACELLULAR CHANNEL PROTEIN 6-RELATED"/>
    <property type="match status" value="1"/>
</dbReference>
<comment type="function">
    <text evidence="24">In the soluble state, catalyzes glutaredoxin-like thiol disulfide exchange reactions with reduced glutathione as electron donor. Reduced in a glutathione-dependent way and secreted into the extracellular matrix where it activates TGM2 and promotes blood vessel growth during tissue remodeling as occurs in tumorigenesis. Can reduce specific cysteines in TGM2 and regulate cofactor binding. Can insert into membranes and form outwardly rectifying chloride ion channels. May participate in cellular growth control.</text>
</comment>
<evidence type="ECO:0000256" key="16">
    <source>
        <dbReference type="ARBA" id="ARBA00023065"/>
    </source>
</evidence>
<keyword evidence="12" id="KW-0812">Transmembrane</keyword>
<feature type="domain" description="CLIC N-terminal" evidence="28">
    <location>
        <begin position="100"/>
        <end position="179"/>
    </location>
</feature>
<dbReference type="STRING" id="8081.ENSPREP00000011560"/>
<dbReference type="GO" id="GO:0005634">
    <property type="term" value="C:nucleus"/>
    <property type="evidence" value="ECO:0007669"/>
    <property type="project" value="UniProtKB-SubCell"/>
</dbReference>
<keyword evidence="13" id="KW-0851">Voltage-gated channel</keyword>
<dbReference type="PRINTS" id="PR01263">
    <property type="entry name" value="INTCLCHANNEL"/>
</dbReference>
<reference evidence="29" key="3">
    <citation type="submission" date="2025-09" db="UniProtKB">
        <authorList>
            <consortium name="Ensembl"/>
        </authorList>
    </citation>
    <scope>IDENTIFICATION</scope>
    <source>
        <strain evidence="29">Guanapo</strain>
    </source>
</reference>
<keyword evidence="6" id="KW-0813">Transport</keyword>
<accession>A0A3P9NPQ3</accession>
<dbReference type="PANTHER" id="PTHR45476:SF7">
    <property type="entry name" value="CHLORIDE INTRACELLULAR CHANNEL 3"/>
    <property type="match status" value="1"/>
</dbReference>
<keyword evidence="16" id="KW-0406">Ion transport</keyword>
<proteinExistence type="inferred from homology"/>
<dbReference type="InterPro" id="IPR036282">
    <property type="entry name" value="Glutathione-S-Trfase_C_sf"/>
</dbReference>